<evidence type="ECO:0000256" key="1">
    <source>
        <dbReference type="SAM" id="Coils"/>
    </source>
</evidence>
<accession>A0AA35TBQ8</accession>
<evidence type="ECO:0000313" key="3">
    <source>
        <dbReference type="Proteomes" id="UP001174909"/>
    </source>
</evidence>
<feature type="coiled-coil region" evidence="1">
    <location>
        <begin position="74"/>
        <end position="131"/>
    </location>
</feature>
<evidence type="ECO:0000313" key="2">
    <source>
        <dbReference type="EMBL" id="CAI8044506.1"/>
    </source>
</evidence>
<organism evidence="2 3">
    <name type="scientific">Geodia barretti</name>
    <name type="common">Barrett's horny sponge</name>
    <dbReference type="NCBI Taxonomy" id="519541"/>
    <lineage>
        <taxon>Eukaryota</taxon>
        <taxon>Metazoa</taxon>
        <taxon>Porifera</taxon>
        <taxon>Demospongiae</taxon>
        <taxon>Heteroscleromorpha</taxon>
        <taxon>Tetractinellida</taxon>
        <taxon>Astrophorina</taxon>
        <taxon>Geodiidae</taxon>
        <taxon>Geodia</taxon>
    </lineage>
</organism>
<keyword evidence="3" id="KW-1185">Reference proteome</keyword>
<dbReference type="Proteomes" id="UP001174909">
    <property type="component" value="Unassembled WGS sequence"/>
</dbReference>
<sequence length="163" mass="19267">MCTNAGFQLKMATSLDDDDTRNLLLSYHSAYMPPYSPLKTIRDITPPTTPVGAKRQLSEAKLRRQHTKRKNFRARKKAQKAARWEERCNEALRRRWRERMQKFKLHQELDIKEKEEECKKKREALATALENTAVKIRRAVMHKKLMTTSYAFRTSLKKVIPVH</sequence>
<keyword evidence="1" id="KW-0175">Coiled coil</keyword>
<dbReference type="AlphaFoldDB" id="A0AA35TBQ8"/>
<protein>
    <submittedName>
        <fullName evidence="2">Uncharacterized protein</fullName>
    </submittedName>
</protein>
<comment type="caution">
    <text evidence="2">The sequence shown here is derived from an EMBL/GenBank/DDBJ whole genome shotgun (WGS) entry which is preliminary data.</text>
</comment>
<dbReference type="EMBL" id="CASHTH010003398">
    <property type="protein sequence ID" value="CAI8044506.1"/>
    <property type="molecule type" value="Genomic_DNA"/>
</dbReference>
<name>A0AA35TBQ8_GEOBA</name>
<proteinExistence type="predicted"/>
<gene>
    <name evidence="2" type="ORF">GBAR_LOCUS24681</name>
</gene>
<reference evidence="2" key="1">
    <citation type="submission" date="2023-03" db="EMBL/GenBank/DDBJ databases">
        <authorList>
            <person name="Steffen K."/>
            <person name="Cardenas P."/>
        </authorList>
    </citation>
    <scope>NUCLEOTIDE SEQUENCE</scope>
</reference>